<evidence type="ECO:0000313" key="2">
    <source>
        <dbReference type="Proteomes" id="UP000588604"/>
    </source>
</evidence>
<dbReference type="PROSITE" id="PS51257">
    <property type="entry name" value="PROKAR_LIPOPROTEIN"/>
    <property type="match status" value="1"/>
</dbReference>
<proteinExistence type="predicted"/>
<evidence type="ECO:0008006" key="3">
    <source>
        <dbReference type="Google" id="ProtNLM"/>
    </source>
</evidence>
<reference evidence="1 2" key="1">
    <citation type="submission" date="2020-08" db="EMBL/GenBank/DDBJ databases">
        <title>Genomic Encyclopedia of Type Strains, Phase IV (KMG-IV): sequencing the most valuable type-strain genomes for metagenomic binning, comparative biology and taxonomic classification.</title>
        <authorList>
            <person name="Goeker M."/>
        </authorList>
    </citation>
    <scope>NUCLEOTIDE SEQUENCE [LARGE SCALE GENOMIC DNA]</scope>
    <source>
        <strain evidence="1 2">DSM 102044</strain>
    </source>
</reference>
<dbReference type="Gene3D" id="2.120.10.30">
    <property type="entry name" value="TolB, C-terminal domain"/>
    <property type="match status" value="1"/>
</dbReference>
<accession>A0A841MTC5</accession>
<keyword evidence="2" id="KW-1185">Reference proteome</keyword>
<gene>
    <name evidence="1" type="ORF">FHS59_004683</name>
</gene>
<dbReference type="SUPFAM" id="SSF63825">
    <property type="entry name" value="YWTD domain"/>
    <property type="match status" value="1"/>
</dbReference>
<dbReference type="Proteomes" id="UP000588604">
    <property type="component" value="Unassembled WGS sequence"/>
</dbReference>
<dbReference type="AlphaFoldDB" id="A0A841MTC5"/>
<comment type="caution">
    <text evidence="1">The sequence shown here is derived from an EMBL/GenBank/DDBJ whole genome shotgun (WGS) entry which is preliminary data.</text>
</comment>
<protein>
    <recommendedName>
        <fullName evidence="3">6-bladed beta-propeller protein</fullName>
    </recommendedName>
</protein>
<sequence length="419" mass="48481">MRKKIQRFLCPILILIFTIISCKTKDENSTHKFSDFDREKVLSENIESFSVNESEISTTIKVPKNLNNEFYLSDVIDSVWYVKLGDIPSDIMTDNLLKIKIYKKRIYVLDGKNQDLYVFKENGDFLFPIYSSGMGPGEFTKVSSFSIVPDKDQIVVFDDRLSKILYYTLDGQFLKENRIGFRFLDFEFIDNNTIAVDLNKTFNDHIPEIENNQLVMVDSTWKIISKAAPYDASTERGLFFSGKTLRNGIDGLTYLQPFTSTVYSIDKSKIVQPKIFIDLDKNALPENTKFNMSFDDFMGTYGLNHAFLVENGYDLKDVYYFEMHYEGGKRRYAFHSKSTGNIFYGIPNRDLEILGFFHISTSIPEDNVLISYVSSEEIAATKSSILDYGIKDKNLIDVLEKTYDDDNPVLIFYKLRKNF</sequence>
<evidence type="ECO:0000313" key="1">
    <source>
        <dbReference type="EMBL" id="MBB6329019.1"/>
    </source>
</evidence>
<name>A0A841MTC5_9BACT</name>
<dbReference type="Pfam" id="PF17170">
    <property type="entry name" value="DUF5128"/>
    <property type="match status" value="1"/>
</dbReference>
<dbReference type="InterPro" id="IPR011042">
    <property type="entry name" value="6-blade_b-propeller_TolB-like"/>
</dbReference>
<organism evidence="1 2">
    <name type="scientific">Algoriphagus iocasae</name>
    <dbReference type="NCBI Taxonomy" id="1836499"/>
    <lineage>
        <taxon>Bacteria</taxon>
        <taxon>Pseudomonadati</taxon>
        <taxon>Bacteroidota</taxon>
        <taxon>Cytophagia</taxon>
        <taxon>Cytophagales</taxon>
        <taxon>Cyclobacteriaceae</taxon>
        <taxon>Algoriphagus</taxon>
    </lineage>
</organism>
<dbReference type="RefSeq" id="WP_184498702.1">
    <property type="nucleotide sequence ID" value="NZ_JACIJO010000007.1"/>
</dbReference>
<dbReference type="EMBL" id="JACIJO010000007">
    <property type="protein sequence ID" value="MBB6329019.1"/>
    <property type="molecule type" value="Genomic_DNA"/>
</dbReference>